<protein>
    <submittedName>
        <fullName evidence="2">Transposase</fullName>
    </submittedName>
</protein>
<reference evidence="2" key="1">
    <citation type="journal article" date="2013" name="Environ. Microbiol.">
        <title>Microbiota from the distal guts of lean and obese adolescents exhibit partial functional redundancy besides clear differences in community structure.</title>
        <authorList>
            <person name="Ferrer M."/>
            <person name="Ruiz A."/>
            <person name="Lanza F."/>
            <person name="Haange S.B."/>
            <person name="Oberbach A."/>
            <person name="Till H."/>
            <person name="Bargiela R."/>
            <person name="Campoy C."/>
            <person name="Segura M.T."/>
            <person name="Richter M."/>
            <person name="von Bergen M."/>
            <person name="Seifert J."/>
            <person name="Suarez A."/>
        </authorList>
    </citation>
    <scope>NUCLEOTIDE SEQUENCE</scope>
</reference>
<proteinExistence type="predicted"/>
<evidence type="ECO:0000256" key="1">
    <source>
        <dbReference type="SAM" id="MobiDB-lite"/>
    </source>
</evidence>
<accession>K1TNT3</accession>
<feature type="region of interest" description="Disordered" evidence="1">
    <location>
        <begin position="50"/>
        <end position="69"/>
    </location>
</feature>
<name>K1TNT3_9ZZZZ</name>
<comment type="caution">
    <text evidence="2">The sequence shown here is derived from an EMBL/GenBank/DDBJ whole genome shotgun (WGS) entry which is preliminary data.</text>
</comment>
<dbReference type="InterPro" id="IPR009057">
    <property type="entry name" value="Homeodomain-like_sf"/>
</dbReference>
<dbReference type="SUPFAM" id="SSF46689">
    <property type="entry name" value="Homeodomain-like"/>
    <property type="match status" value="1"/>
</dbReference>
<dbReference type="EMBL" id="AJWZ01003063">
    <property type="protein sequence ID" value="EKC69254.1"/>
    <property type="molecule type" value="Genomic_DNA"/>
</dbReference>
<evidence type="ECO:0000313" key="2">
    <source>
        <dbReference type="EMBL" id="EKC69254.1"/>
    </source>
</evidence>
<dbReference type="AlphaFoldDB" id="K1TNT3"/>
<gene>
    <name evidence="2" type="ORF">OBE_04503</name>
</gene>
<dbReference type="Pfam" id="PF13551">
    <property type="entry name" value="HTH_29"/>
    <property type="match status" value="1"/>
</dbReference>
<sequence length="102" mass="12219">MGNNITDRLKYKESIVKFSRKYGVAKAAYKFGKCKRTIYRWRNRYDGTLESLKDKSRRPHSHPNQHTEEEIKLIKNYKRNNKDTGLVVLWIKLRQAGYTRTI</sequence>
<organism evidence="2">
    <name type="scientific">human gut metagenome</name>
    <dbReference type="NCBI Taxonomy" id="408170"/>
    <lineage>
        <taxon>unclassified sequences</taxon>
        <taxon>metagenomes</taxon>
        <taxon>organismal metagenomes</taxon>
    </lineage>
</organism>
<feature type="non-terminal residue" evidence="2">
    <location>
        <position position="102"/>
    </location>
</feature>